<evidence type="ECO:0000256" key="4">
    <source>
        <dbReference type="ARBA" id="ARBA00022679"/>
    </source>
</evidence>
<dbReference type="VEuPathDB" id="PlasmoDB:C922_04808"/>
<proteinExistence type="predicted"/>
<dbReference type="PANTHER" id="PTHR15362:SF7">
    <property type="entry name" value="PHOSPHATIDYLSERINE SYNTHASE 2"/>
    <property type="match status" value="1"/>
</dbReference>
<evidence type="ECO:0000256" key="8">
    <source>
        <dbReference type="ARBA" id="ARBA00023098"/>
    </source>
</evidence>
<keyword evidence="10" id="KW-0594">Phospholipid biosynthesis</keyword>
<keyword evidence="11" id="KW-1208">Phospholipid metabolism</keyword>
<evidence type="ECO:0008006" key="16">
    <source>
        <dbReference type="Google" id="ProtNLM"/>
    </source>
</evidence>
<keyword evidence="8" id="KW-0443">Lipid metabolism</keyword>
<dbReference type="GO" id="GO:0106245">
    <property type="term" value="F:L-serine-phosphatidylethanolamine phosphatidyltransferase activity"/>
    <property type="evidence" value="ECO:0007669"/>
    <property type="project" value="InterPro"/>
</dbReference>
<dbReference type="GO" id="GO:0005789">
    <property type="term" value="C:endoplasmic reticulum membrane"/>
    <property type="evidence" value="ECO:0007669"/>
    <property type="project" value="UniProtKB-SubCell"/>
</dbReference>
<dbReference type="InterPro" id="IPR004277">
    <property type="entry name" value="PSS"/>
</dbReference>
<name>W6ZVF7_9APIC</name>
<feature type="transmembrane region" description="Helical" evidence="13">
    <location>
        <begin position="345"/>
        <end position="363"/>
    </location>
</feature>
<evidence type="ECO:0000256" key="2">
    <source>
        <dbReference type="ARBA" id="ARBA00005189"/>
    </source>
</evidence>
<dbReference type="GeneID" id="20040082"/>
<feature type="transmembrane region" description="Helical" evidence="13">
    <location>
        <begin position="133"/>
        <end position="153"/>
    </location>
</feature>
<comment type="subcellular location">
    <subcellularLocation>
        <location evidence="1">Endoplasmic reticulum membrane</location>
        <topology evidence="1">Multi-pass membrane protein</topology>
    </subcellularLocation>
</comment>
<dbReference type="Proteomes" id="UP000030640">
    <property type="component" value="Unassembled WGS sequence"/>
</dbReference>
<evidence type="ECO:0000256" key="10">
    <source>
        <dbReference type="ARBA" id="ARBA00023209"/>
    </source>
</evidence>
<gene>
    <name evidence="14" type="ORF">C922_04808</name>
</gene>
<feature type="transmembrane region" description="Helical" evidence="13">
    <location>
        <begin position="41"/>
        <end position="59"/>
    </location>
</feature>
<feature type="transmembrane region" description="Helical" evidence="13">
    <location>
        <begin position="245"/>
        <end position="264"/>
    </location>
</feature>
<dbReference type="PANTHER" id="PTHR15362">
    <property type="entry name" value="PHOSPHATIDYLINOSITOL SYNTHASE"/>
    <property type="match status" value="1"/>
</dbReference>
<dbReference type="GO" id="GO:0006659">
    <property type="term" value="P:phosphatidylserine biosynthetic process"/>
    <property type="evidence" value="ECO:0007669"/>
    <property type="project" value="InterPro"/>
</dbReference>
<dbReference type="OrthoDB" id="10265393at2759"/>
<evidence type="ECO:0000313" key="14">
    <source>
        <dbReference type="EMBL" id="EUD64772.1"/>
    </source>
</evidence>
<organism evidence="14 15">
    <name type="scientific">Plasmodium inui San Antonio 1</name>
    <dbReference type="NCBI Taxonomy" id="1237626"/>
    <lineage>
        <taxon>Eukaryota</taxon>
        <taxon>Sar</taxon>
        <taxon>Alveolata</taxon>
        <taxon>Apicomplexa</taxon>
        <taxon>Aconoidasida</taxon>
        <taxon>Haemosporida</taxon>
        <taxon>Plasmodiidae</taxon>
        <taxon>Plasmodium</taxon>
        <taxon>Plasmodium (Plasmodium)</taxon>
    </lineage>
</organism>
<sequence>MNTIISLPPLRRLSVYFFGGSLLATLLLSHKIDNWDYRTRLSIALLMTFVNLLAVATLFKKYVYSVKRDIITIILNALIMFYYPFVLFLHFFTLSEVRFMIKHVFKNITFHTVEKSYMENCNSFENVKDKFDFFVIAHVMGWFVKALAIRNFFLLNLNSVLFELIELRFQHILPNFYECWWDHIILDVLVSNLAGILMGFLVMKWLNMPLFPLKIPDKFKPNKKGIIFPTVDRLLRKVFTNSSSLVLLVLFCFLMNLIDLNIFFLKAELHLLQTNYLVFIREAIVVAICFQAPLQLHRIITEQVTPKRLYYIVTTLAVLLLELYLAIRWKHNLVSDKSDLTRINMIWLSIGATVSSAIVLLYANECLI</sequence>
<keyword evidence="9 13" id="KW-0472">Membrane</keyword>
<evidence type="ECO:0000256" key="9">
    <source>
        <dbReference type="ARBA" id="ARBA00023136"/>
    </source>
</evidence>
<evidence type="ECO:0000256" key="13">
    <source>
        <dbReference type="SAM" id="Phobius"/>
    </source>
</evidence>
<dbReference type="AlphaFoldDB" id="W6ZVF7"/>
<keyword evidence="6" id="KW-0256">Endoplasmic reticulum</keyword>
<comment type="pathway">
    <text evidence="12">Phospholipid metabolism.</text>
</comment>
<evidence type="ECO:0000256" key="5">
    <source>
        <dbReference type="ARBA" id="ARBA00022692"/>
    </source>
</evidence>
<evidence type="ECO:0000256" key="12">
    <source>
        <dbReference type="ARBA" id="ARBA00025707"/>
    </source>
</evidence>
<evidence type="ECO:0000256" key="6">
    <source>
        <dbReference type="ARBA" id="ARBA00022824"/>
    </source>
</evidence>
<feature type="transmembrane region" description="Helical" evidence="13">
    <location>
        <begin position="308"/>
        <end position="325"/>
    </location>
</feature>
<accession>W6ZVF7</accession>
<protein>
    <recommendedName>
        <fullName evidence="16">Phosphatidylserine synthase</fullName>
    </recommendedName>
</protein>
<evidence type="ECO:0000256" key="3">
    <source>
        <dbReference type="ARBA" id="ARBA00022516"/>
    </source>
</evidence>
<dbReference type="RefSeq" id="XP_008818608.1">
    <property type="nucleotide sequence ID" value="XM_008820386.1"/>
</dbReference>
<keyword evidence="15" id="KW-1185">Reference proteome</keyword>
<evidence type="ECO:0000256" key="1">
    <source>
        <dbReference type="ARBA" id="ARBA00004477"/>
    </source>
</evidence>
<feature type="transmembrane region" description="Helical" evidence="13">
    <location>
        <begin position="71"/>
        <end position="92"/>
    </location>
</feature>
<keyword evidence="5 13" id="KW-0812">Transmembrane</keyword>
<reference evidence="14 15" key="1">
    <citation type="submission" date="2013-02" db="EMBL/GenBank/DDBJ databases">
        <title>The Genome Sequence of Plasmodium inui San Antonio 1.</title>
        <authorList>
            <consortium name="The Broad Institute Genome Sequencing Platform"/>
            <consortium name="The Broad Institute Genome Sequencing Center for Infectious Disease"/>
            <person name="Neafsey D."/>
            <person name="Cheeseman I."/>
            <person name="Volkman S."/>
            <person name="Adams J."/>
            <person name="Walker B."/>
            <person name="Young S.K."/>
            <person name="Zeng Q."/>
            <person name="Gargeya S."/>
            <person name="Fitzgerald M."/>
            <person name="Haas B."/>
            <person name="Abouelleil A."/>
            <person name="Alvarado L."/>
            <person name="Arachchi H.M."/>
            <person name="Berlin A.M."/>
            <person name="Chapman S.B."/>
            <person name="Dewar J."/>
            <person name="Goldberg J."/>
            <person name="Griggs A."/>
            <person name="Gujja S."/>
            <person name="Hansen M."/>
            <person name="Howarth C."/>
            <person name="Imamovic A."/>
            <person name="Larimer J."/>
            <person name="McCowan C."/>
            <person name="Murphy C."/>
            <person name="Neiman D."/>
            <person name="Pearson M."/>
            <person name="Priest M."/>
            <person name="Roberts A."/>
            <person name="Saif S."/>
            <person name="Shea T."/>
            <person name="Sisk P."/>
            <person name="Sykes S."/>
            <person name="Wortman J."/>
            <person name="Nusbaum C."/>
            <person name="Birren B."/>
        </authorList>
    </citation>
    <scope>NUCLEOTIDE SEQUENCE [LARGE SCALE GENOMIC DNA]</scope>
    <source>
        <strain evidence="14 15">San Antonio 1</strain>
    </source>
</reference>
<feature type="transmembrane region" description="Helical" evidence="13">
    <location>
        <begin position="276"/>
        <end position="296"/>
    </location>
</feature>
<comment type="pathway">
    <text evidence="2">Lipid metabolism.</text>
</comment>
<keyword evidence="4" id="KW-0808">Transferase</keyword>
<evidence type="ECO:0000313" key="15">
    <source>
        <dbReference type="Proteomes" id="UP000030640"/>
    </source>
</evidence>
<evidence type="ECO:0000256" key="11">
    <source>
        <dbReference type="ARBA" id="ARBA00023264"/>
    </source>
</evidence>
<keyword evidence="3" id="KW-0444">Lipid biosynthesis</keyword>
<keyword evidence="7 13" id="KW-1133">Transmembrane helix</keyword>
<dbReference type="Pfam" id="PF03034">
    <property type="entry name" value="PSS"/>
    <property type="match status" value="1"/>
</dbReference>
<feature type="transmembrane region" description="Helical" evidence="13">
    <location>
        <begin position="184"/>
        <end position="206"/>
    </location>
</feature>
<dbReference type="EMBL" id="KI965489">
    <property type="protein sequence ID" value="EUD64772.1"/>
    <property type="molecule type" value="Genomic_DNA"/>
</dbReference>
<feature type="transmembrane region" description="Helical" evidence="13">
    <location>
        <begin position="13"/>
        <end position="29"/>
    </location>
</feature>
<evidence type="ECO:0000256" key="7">
    <source>
        <dbReference type="ARBA" id="ARBA00022989"/>
    </source>
</evidence>